<keyword evidence="1" id="KW-0596">Phosphopantetheine</keyword>
<dbReference type="Pfam" id="PF07993">
    <property type="entry name" value="NAD_binding_4"/>
    <property type="match status" value="1"/>
</dbReference>
<gene>
    <name evidence="4" type="ORF">O185_13595</name>
</gene>
<feature type="domain" description="Thioester reductase (TE)" evidence="3">
    <location>
        <begin position="2"/>
        <end position="158"/>
    </location>
</feature>
<evidence type="ECO:0000313" key="4">
    <source>
        <dbReference type="EMBL" id="ERT12549.1"/>
    </source>
</evidence>
<keyword evidence="5" id="KW-1185">Reference proteome</keyword>
<dbReference type="AlphaFoldDB" id="U7QX32"/>
<proteinExistence type="predicted"/>
<dbReference type="PANTHER" id="PTHR44845">
    <property type="entry name" value="CARRIER DOMAIN-CONTAINING PROTEIN"/>
    <property type="match status" value="1"/>
</dbReference>
<evidence type="ECO:0000313" key="5">
    <source>
        <dbReference type="Proteomes" id="UP000017133"/>
    </source>
</evidence>
<dbReference type="InterPro" id="IPR036291">
    <property type="entry name" value="NAD(P)-bd_dom_sf"/>
</dbReference>
<dbReference type="EMBL" id="AXDT01000125">
    <property type="protein sequence ID" value="ERT12549.1"/>
    <property type="molecule type" value="Genomic_DNA"/>
</dbReference>
<reference evidence="4 5" key="1">
    <citation type="submission" date="2013-10" db="EMBL/GenBank/DDBJ databases">
        <title>Whole Genome Shotgun Sequence of Photorhabdus temperata J3.</title>
        <authorList>
            <person name="Park G.-S."/>
            <person name="Hong S.-J."/>
            <person name="Shin J.-H."/>
        </authorList>
    </citation>
    <scope>NUCLEOTIDE SEQUENCE [LARGE SCALE GENOMIC DNA]</scope>
    <source>
        <strain evidence="4 5">J3</strain>
    </source>
</reference>
<dbReference type="SUPFAM" id="SSF51735">
    <property type="entry name" value="NAD(P)-binding Rossmann-fold domains"/>
    <property type="match status" value="1"/>
</dbReference>
<evidence type="ECO:0000256" key="1">
    <source>
        <dbReference type="ARBA" id="ARBA00022450"/>
    </source>
</evidence>
<name>U7QX32_PHOTE</name>
<sequence length="295" mass="34389">MSNEVDVIHHIAARVNHVRPYDVLKSANVDSVRDMVELSKEGKDKVINFVSTLGSAVAQDNNGKYLENFPDSKPLLTDMGYLLSKWEAEKVLREHHDNGGKTNIFRLGYISGHSKTGISLYKDNQFMIFIKSCIQMGQAPILDRTINLTPIDKTVEFMNLPTFTNEGGYVFNLFNYKELIHWSEIINWLKSYGYKIEFLEFYEWQKRLLQDSENSPLYRFFSLYGVPGAHEKILRFGREIKKFHYEETEIICRKEAIDFPIIKYDLLKIYINHLIEKGFIPPPITKIRTTKYLAS</sequence>
<evidence type="ECO:0000256" key="2">
    <source>
        <dbReference type="ARBA" id="ARBA00022553"/>
    </source>
</evidence>
<evidence type="ECO:0000259" key="3">
    <source>
        <dbReference type="Pfam" id="PF07993"/>
    </source>
</evidence>
<organism evidence="4 5">
    <name type="scientific">Photorhabdus temperata J3</name>
    <dbReference type="NCBI Taxonomy" id="1389415"/>
    <lineage>
        <taxon>Bacteria</taxon>
        <taxon>Pseudomonadati</taxon>
        <taxon>Pseudomonadota</taxon>
        <taxon>Gammaproteobacteria</taxon>
        <taxon>Enterobacterales</taxon>
        <taxon>Morganellaceae</taxon>
        <taxon>Photorhabdus</taxon>
    </lineage>
</organism>
<dbReference type="InterPro" id="IPR013120">
    <property type="entry name" value="FAR_NAD-bd"/>
</dbReference>
<accession>U7QX32</accession>
<comment type="caution">
    <text evidence="4">The sequence shown here is derived from an EMBL/GenBank/DDBJ whole genome shotgun (WGS) entry which is preliminary data.</text>
</comment>
<keyword evidence="2" id="KW-0597">Phosphoprotein</keyword>
<dbReference type="PATRIC" id="fig|1389415.4.peg.2703"/>
<dbReference type="Gene3D" id="3.40.50.720">
    <property type="entry name" value="NAD(P)-binding Rossmann-like Domain"/>
    <property type="match status" value="1"/>
</dbReference>
<dbReference type="Proteomes" id="UP000017133">
    <property type="component" value="Unassembled WGS sequence"/>
</dbReference>
<protein>
    <recommendedName>
        <fullName evidence="3">Thioester reductase (TE) domain-containing protein</fullName>
    </recommendedName>
</protein>
<dbReference type="PANTHER" id="PTHR44845:SF6">
    <property type="entry name" value="BETA-ALANINE-ACTIVATING ENZYME"/>
    <property type="match status" value="1"/>
</dbReference>